<protein>
    <submittedName>
        <fullName evidence="1">Uncharacterized protein</fullName>
    </submittedName>
</protein>
<dbReference type="OrthoDB" id="5906584at2"/>
<sequence>MRFFTKNRSSKKRIIEEWVYDLVADELEIGEIRKGLWTKAKALSEGNMDKCESIYIQLRATSIVDEAKVAHEVKVAYEAANPTPTTQVNKEHLQFNVGDSVFYIGHQDLGIGVILENEGKTALVNFPHAVPTRVHKDSLRLKK</sequence>
<comment type="caution">
    <text evidence="1">The sequence shown here is derived from an EMBL/GenBank/DDBJ whole genome shotgun (WGS) entry which is preliminary data.</text>
</comment>
<dbReference type="RefSeq" id="WP_021712366.1">
    <property type="nucleotide sequence ID" value="NZ_BATM01000005.1"/>
</dbReference>
<organism evidence="1 2">
    <name type="scientific">Vibrio ezurae NBRC 102218</name>
    <dbReference type="NCBI Taxonomy" id="1219080"/>
    <lineage>
        <taxon>Bacteria</taxon>
        <taxon>Pseudomonadati</taxon>
        <taxon>Pseudomonadota</taxon>
        <taxon>Gammaproteobacteria</taxon>
        <taxon>Vibrionales</taxon>
        <taxon>Vibrionaceae</taxon>
        <taxon>Vibrio</taxon>
    </lineage>
</organism>
<evidence type="ECO:0000313" key="2">
    <source>
        <dbReference type="Proteomes" id="UP000016562"/>
    </source>
</evidence>
<evidence type="ECO:0000313" key="1">
    <source>
        <dbReference type="EMBL" id="GAD78643.1"/>
    </source>
</evidence>
<gene>
    <name evidence="1" type="ORF">VEZ01S_05_00310</name>
</gene>
<keyword evidence="2" id="KW-1185">Reference proteome</keyword>
<dbReference type="EMBL" id="BATM01000005">
    <property type="protein sequence ID" value="GAD78643.1"/>
    <property type="molecule type" value="Genomic_DNA"/>
</dbReference>
<dbReference type="eggNOG" id="ENOG5031NZ4">
    <property type="taxonomic scope" value="Bacteria"/>
</dbReference>
<proteinExistence type="predicted"/>
<dbReference type="AlphaFoldDB" id="U3CK88"/>
<accession>U3CK88</accession>
<reference evidence="1 2" key="1">
    <citation type="submission" date="2013-09" db="EMBL/GenBank/DDBJ databases">
        <title>Whole genome shotgun sequence of Vibrio ezurae NBRC 102218.</title>
        <authorList>
            <person name="Yoshida I."/>
            <person name="Hosoyama A."/>
            <person name="Numata M."/>
            <person name="Hashimoto M."/>
            <person name="Hosoyama Y."/>
            <person name="Tsuchikane K."/>
            <person name="Noguchi M."/>
            <person name="Hirakata S."/>
            <person name="Ichikawa N."/>
            <person name="Ohji S."/>
            <person name="Yamazoe A."/>
            <person name="Fujita N."/>
        </authorList>
    </citation>
    <scope>NUCLEOTIDE SEQUENCE [LARGE SCALE GENOMIC DNA]</scope>
    <source>
        <strain evidence="1 2">NBRC 102218</strain>
    </source>
</reference>
<name>U3CK88_9VIBR</name>
<dbReference type="Proteomes" id="UP000016562">
    <property type="component" value="Unassembled WGS sequence"/>
</dbReference>